<keyword evidence="11" id="KW-1185">Reference proteome</keyword>
<evidence type="ECO:0000256" key="6">
    <source>
        <dbReference type="ARBA" id="ARBA00022989"/>
    </source>
</evidence>
<keyword evidence="3" id="KW-0328">Glycosyltransferase</keyword>
<evidence type="ECO:0000256" key="5">
    <source>
        <dbReference type="ARBA" id="ARBA00022692"/>
    </source>
</evidence>
<dbReference type="SUPFAM" id="SSF53448">
    <property type="entry name" value="Nucleotide-diphospho-sugar transferases"/>
    <property type="match status" value="1"/>
</dbReference>
<sequence>MVISLIVPIFDEELAIRPFYDAVRRALHGEPARVEVIFVNDGSQDGSEQQVRQLIAGDPDVMLVDLSRNFGKEAALLAGLEMARGDAVIPIDVDLQDPVEVIPLLIEQWRAGFEVVLAKRRDRSSDSYLKRLTAGGFYFLLKRISQIHIEENVGDFRLLDRKVVDVIKSMPEQQLFMKGMLSWAGFSTTVVEYERAARAQGDSRFNAWKLWNLALDGITSFSTVPLRLWTYVGGTIAFTALVYAAVLVADKLIFGNPVPGYPSLMTAILFLGGVQLIGIGVLGEYIGRIYMESKHRPRYVVRGKVGCDPAQSGRALIKER</sequence>
<dbReference type="InterPro" id="IPR050256">
    <property type="entry name" value="Glycosyltransferase_2"/>
</dbReference>
<evidence type="ECO:0000256" key="8">
    <source>
        <dbReference type="SAM" id="Phobius"/>
    </source>
</evidence>
<dbReference type="EMBL" id="CP116669">
    <property type="protein sequence ID" value="WCH99215.1"/>
    <property type="molecule type" value="Genomic_DNA"/>
</dbReference>
<feature type="transmembrane region" description="Helical" evidence="8">
    <location>
        <begin position="261"/>
        <end position="286"/>
    </location>
</feature>
<gene>
    <name evidence="10" type="ORF">PMC74_20965</name>
</gene>
<proteinExistence type="predicted"/>
<evidence type="ECO:0000256" key="4">
    <source>
        <dbReference type="ARBA" id="ARBA00022679"/>
    </source>
</evidence>
<evidence type="ECO:0000313" key="10">
    <source>
        <dbReference type="EMBL" id="WCH99215.1"/>
    </source>
</evidence>
<organism evidence="10 11">
    <name type="scientific">Pseudomonas capeferrum</name>
    <dbReference type="NCBI Taxonomy" id="1495066"/>
    <lineage>
        <taxon>Bacteria</taxon>
        <taxon>Pseudomonadati</taxon>
        <taxon>Pseudomonadota</taxon>
        <taxon>Gammaproteobacteria</taxon>
        <taxon>Pseudomonadales</taxon>
        <taxon>Pseudomonadaceae</taxon>
        <taxon>Pseudomonas</taxon>
    </lineage>
</organism>
<dbReference type="InterPro" id="IPR029044">
    <property type="entry name" value="Nucleotide-diphossugar_trans"/>
</dbReference>
<accession>A0ABY7R6M7</accession>
<evidence type="ECO:0000313" key="11">
    <source>
        <dbReference type="Proteomes" id="UP001214301"/>
    </source>
</evidence>
<comment type="subcellular location">
    <subcellularLocation>
        <location evidence="1">Membrane</location>
        <topology evidence="1">Multi-pass membrane protein</topology>
    </subcellularLocation>
</comment>
<dbReference type="PANTHER" id="PTHR48090:SF1">
    <property type="entry name" value="PROPHAGE BACTOPRENOL GLUCOSYL TRANSFERASE HOMOLOG"/>
    <property type="match status" value="1"/>
</dbReference>
<evidence type="ECO:0000256" key="1">
    <source>
        <dbReference type="ARBA" id="ARBA00004141"/>
    </source>
</evidence>
<evidence type="ECO:0000259" key="9">
    <source>
        <dbReference type="Pfam" id="PF00535"/>
    </source>
</evidence>
<keyword evidence="2" id="KW-0997">Cell inner membrane</keyword>
<dbReference type="Gene3D" id="3.90.550.10">
    <property type="entry name" value="Spore Coat Polysaccharide Biosynthesis Protein SpsA, Chain A"/>
    <property type="match status" value="1"/>
</dbReference>
<name>A0ABY7R6M7_9PSED</name>
<feature type="domain" description="Glycosyltransferase 2-like" evidence="9">
    <location>
        <begin position="4"/>
        <end position="165"/>
    </location>
</feature>
<evidence type="ECO:0000256" key="2">
    <source>
        <dbReference type="ARBA" id="ARBA00022519"/>
    </source>
</evidence>
<dbReference type="Proteomes" id="UP001214301">
    <property type="component" value="Chromosome"/>
</dbReference>
<dbReference type="Pfam" id="PF00535">
    <property type="entry name" value="Glycos_transf_2"/>
    <property type="match status" value="1"/>
</dbReference>
<feature type="transmembrane region" description="Helical" evidence="8">
    <location>
        <begin position="228"/>
        <end position="249"/>
    </location>
</feature>
<protein>
    <submittedName>
        <fullName evidence="10">Glycosyltransferase family 2 protein</fullName>
    </submittedName>
</protein>
<keyword evidence="4" id="KW-0808">Transferase</keyword>
<keyword evidence="6 8" id="KW-1133">Transmembrane helix</keyword>
<keyword evidence="7 8" id="KW-0472">Membrane</keyword>
<evidence type="ECO:0000256" key="7">
    <source>
        <dbReference type="ARBA" id="ARBA00023136"/>
    </source>
</evidence>
<dbReference type="PANTHER" id="PTHR48090">
    <property type="entry name" value="UNDECAPRENYL-PHOSPHATE 4-DEOXY-4-FORMAMIDO-L-ARABINOSE TRANSFERASE-RELATED"/>
    <property type="match status" value="1"/>
</dbReference>
<evidence type="ECO:0000256" key="3">
    <source>
        <dbReference type="ARBA" id="ARBA00022676"/>
    </source>
</evidence>
<keyword evidence="2" id="KW-1003">Cell membrane</keyword>
<dbReference type="CDD" id="cd04187">
    <property type="entry name" value="DPM1_like_bac"/>
    <property type="match status" value="1"/>
</dbReference>
<dbReference type="InterPro" id="IPR001173">
    <property type="entry name" value="Glyco_trans_2-like"/>
</dbReference>
<dbReference type="RefSeq" id="WP_047583637.1">
    <property type="nucleotide sequence ID" value="NZ_CP116669.1"/>
</dbReference>
<keyword evidence="5 8" id="KW-0812">Transmembrane</keyword>
<reference evidence="10 11" key="1">
    <citation type="journal article" date="2020" name="Front. Microbiol.">
        <title>Toward Biorecycling: Isolation of a Soil Bacterium That Grows on a Polyurethane Oligomer and Monomer.</title>
        <authorList>
            <person name="Espinosa M.J.C."/>
            <person name="Blanco A.C."/>
            <person name="Schmidgall T."/>
            <person name="Atanasoff-Kardjalieff A.K."/>
            <person name="Kappelmeyer U."/>
            <person name="Tischler D."/>
            <person name="Pieper D.H."/>
            <person name="Heipieper H.J."/>
            <person name="Eberlein C."/>
        </authorList>
    </citation>
    <scope>NUCLEOTIDE SEQUENCE [LARGE SCALE GENOMIC DNA]</scope>
    <source>
        <strain evidence="10 11">TDA1</strain>
    </source>
</reference>